<gene>
    <name evidence="1" type="ORF">TWF506_011183</name>
</gene>
<proteinExistence type="predicted"/>
<keyword evidence="2" id="KW-1185">Reference proteome</keyword>
<accession>A0AAN8RRW2</accession>
<name>A0AAN8RRW2_9PEZI</name>
<protein>
    <submittedName>
        <fullName evidence="1">Uncharacterized protein</fullName>
    </submittedName>
</protein>
<dbReference type="Proteomes" id="UP001307849">
    <property type="component" value="Unassembled WGS sequence"/>
</dbReference>
<sequence>MNINQPAPKILQIPQEIRDAIYSDLFDLCQIGDDPKLIHPTYDPTTNPSQNVDSLFTLNYGYGGRLQISYHKTLPKYQLLPILQTCHQIRSEFQDFLHRTLNKSSKGDGSRGRGLRYELHLASYRLLAFPTWTALPLPPEEPYNLIEELWVNYEVREYGKRGGRFYACGGPGTEPYTLFHLLSNFLFHGPQGYYLPAINGLDPDKDGKRPRYSGGRCNPKVKHLILNISFEESSRKAGKFGELEANVESGKPGAQAVLAEAIQSFQDGKKDAAEWIERNVGDMAIHNYFDGYIEKLSIFFEGAELWKMSGWNEEEDGEYPLTHSFIVDRGFDRAHDWKESNDYVNYGFCWGPKPETRREFKLEQQSSDHS</sequence>
<evidence type="ECO:0000313" key="2">
    <source>
        <dbReference type="Proteomes" id="UP001307849"/>
    </source>
</evidence>
<reference evidence="1 2" key="1">
    <citation type="submission" date="2019-10" db="EMBL/GenBank/DDBJ databases">
        <authorList>
            <person name="Palmer J.M."/>
        </authorList>
    </citation>
    <scope>NUCLEOTIDE SEQUENCE [LARGE SCALE GENOMIC DNA]</scope>
    <source>
        <strain evidence="1 2">TWF506</strain>
    </source>
</reference>
<evidence type="ECO:0000313" key="1">
    <source>
        <dbReference type="EMBL" id="KAK6506265.1"/>
    </source>
</evidence>
<organism evidence="1 2">
    <name type="scientific">Arthrobotrys conoides</name>
    <dbReference type="NCBI Taxonomy" id="74498"/>
    <lineage>
        <taxon>Eukaryota</taxon>
        <taxon>Fungi</taxon>
        <taxon>Dikarya</taxon>
        <taxon>Ascomycota</taxon>
        <taxon>Pezizomycotina</taxon>
        <taxon>Orbiliomycetes</taxon>
        <taxon>Orbiliales</taxon>
        <taxon>Orbiliaceae</taxon>
        <taxon>Arthrobotrys</taxon>
    </lineage>
</organism>
<dbReference type="AlphaFoldDB" id="A0AAN8RRW2"/>
<comment type="caution">
    <text evidence="1">The sequence shown here is derived from an EMBL/GenBank/DDBJ whole genome shotgun (WGS) entry which is preliminary data.</text>
</comment>
<dbReference type="EMBL" id="JAVHJM010000009">
    <property type="protein sequence ID" value="KAK6506265.1"/>
    <property type="molecule type" value="Genomic_DNA"/>
</dbReference>